<evidence type="ECO:0000256" key="9">
    <source>
        <dbReference type="ARBA" id="ARBA00022833"/>
    </source>
</evidence>
<dbReference type="PROSITE" id="PS00116">
    <property type="entry name" value="DNA_POLYMERASE_B"/>
    <property type="match status" value="1"/>
</dbReference>
<keyword evidence="5" id="KW-0808">Transferase</keyword>
<dbReference type="GO" id="GO:0000166">
    <property type="term" value="F:nucleotide binding"/>
    <property type="evidence" value="ECO:0007669"/>
    <property type="project" value="InterPro"/>
</dbReference>
<dbReference type="GO" id="GO:0003887">
    <property type="term" value="F:DNA-directed DNA polymerase activity"/>
    <property type="evidence" value="ECO:0007669"/>
    <property type="project" value="UniProtKB-KW"/>
</dbReference>
<dbReference type="Pfam" id="PF00136">
    <property type="entry name" value="DNA_pol_B"/>
    <property type="match status" value="1"/>
</dbReference>
<dbReference type="PANTHER" id="PTHR45812:SF1">
    <property type="entry name" value="DNA POLYMERASE ZETA CATALYTIC SUBUNIT"/>
    <property type="match status" value="1"/>
</dbReference>
<evidence type="ECO:0000256" key="2">
    <source>
        <dbReference type="ARBA" id="ARBA00005755"/>
    </source>
</evidence>
<dbReference type="InterPro" id="IPR043502">
    <property type="entry name" value="DNA/RNA_pol_sf"/>
</dbReference>
<dbReference type="GO" id="GO:0016035">
    <property type="term" value="C:zeta DNA polymerase complex"/>
    <property type="evidence" value="ECO:0007669"/>
    <property type="project" value="InterPro"/>
</dbReference>
<keyword evidence="13" id="KW-0234">DNA repair</keyword>
<dbReference type="Proteomes" id="UP000887577">
    <property type="component" value="Unplaced"/>
</dbReference>
<dbReference type="FunFam" id="1.10.287.690:FF:000002">
    <property type="entry name" value="DNA polymerase zeta"/>
    <property type="match status" value="1"/>
</dbReference>
<dbReference type="SUPFAM" id="SSF56672">
    <property type="entry name" value="DNA/RNA polymerases"/>
    <property type="match status" value="1"/>
</dbReference>
<evidence type="ECO:0000256" key="6">
    <source>
        <dbReference type="ARBA" id="ARBA00022695"/>
    </source>
</evidence>
<dbReference type="WBParaSite" id="PSU_v2.g16888.t1">
    <property type="protein sequence ID" value="PSU_v2.g16888.t1"/>
    <property type="gene ID" value="PSU_v2.g16888"/>
</dbReference>
<evidence type="ECO:0000256" key="4">
    <source>
        <dbReference type="ARBA" id="ARBA00021589"/>
    </source>
</evidence>
<keyword evidence="16" id="KW-1185">Reference proteome</keyword>
<evidence type="ECO:0000256" key="8">
    <source>
        <dbReference type="ARBA" id="ARBA00022763"/>
    </source>
</evidence>
<evidence type="ECO:0000313" key="16">
    <source>
        <dbReference type="Proteomes" id="UP000887577"/>
    </source>
</evidence>
<keyword evidence="11" id="KW-0408">Iron</keyword>
<evidence type="ECO:0000256" key="12">
    <source>
        <dbReference type="ARBA" id="ARBA00023014"/>
    </source>
</evidence>
<dbReference type="GO" id="GO:0005634">
    <property type="term" value="C:nucleus"/>
    <property type="evidence" value="ECO:0007669"/>
    <property type="project" value="TreeGrafter"/>
</dbReference>
<evidence type="ECO:0000313" key="17">
    <source>
        <dbReference type="WBParaSite" id="PSU_v2.g16888.t1"/>
    </source>
</evidence>
<evidence type="ECO:0000256" key="14">
    <source>
        <dbReference type="ARBA" id="ARBA00049244"/>
    </source>
</evidence>
<feature type="domain" description="DNA-directed DNA polymerase family B multifunctional" evidence="15">
    <location>
        <begin position="1"/>
        <end position="313"/>
    </location>
</feature>
<protein>
    <recommendedName>
        <fullName evidence="4">DNA polymerase zeta catalytic subunit</fullName>
        <ecNumber evidence="3">2.7.7.7</ecNumber>
    </recommendedName>
</protein>
<keyword evidence="6" id="KW-0548">Nucleotidyltransferase</keyword>
<organism evidence="16 17">
    <name type="scientific">Panagrolaimus superbus</name>
    <dbReference type="NCBI Taxonomy" id="310955"/>
    <lineage>
        <taxon>Eukaryota</taxon>
        <taxon>Metazoa</taxon>
        <taxon>Ecdysozoa</taxon>
        <taxon>Nematoda</taxon>
        <taxon>Chromadorea</taxon>
        <taxon>Rhabditida</taxon>
        <taxon>Tylenchina</taxon>
        <taxon>Panagrolaimomorpha</taxon>
        <taxon>Panagrolaimoidea</taxon>
        <taxon>Panagrolaimidae</taxon>
        <taxon>Panagrolaimus</taxon>
    </lineage>
</organism>
<dbReference type="GO" id="GO:0000724">
    <property type="term" value="P:double-strand break repair via homologous recombination"/>
    <property type="evidence" value="ECO:0007669"/>
    <property type="project" value="TreeGrafter"/>
</dbReference>
<evidence type="ECO:0000256" key="1">
    <source>
        <dbReference type="ARBA" id="ARBA00001966"/>
    </source>
</evidence>
<proteinExistence type="inferred from homology"/>
<evidence type="ECO:0000256" key="3">
    <source>
        <dbReference type="ARBA" id="ARBA00012417"/>
    </source>
</evidence>
<comment type="similarity">
    <text evidence="2">Belongs to the DNA polymerase type-B family.</text>
</comment>
<evidence type="ECO:0000259" key="15">
    <source>
        <dbReference type="Pfam" id="PF00136"/>
    </source>
</evidence>
<dbReference type="GO" id="GO:0003677">
    <property type="term" value="F:DNA binding"/>
    <property type="evidence" value="ECO:0007669"/>
    <property type="project" value="InterPro"/>
</dbReference>
<dbReference type="PANTHER" id="PTHR45812">
    <property type="entry name" value="DNA POLYMERASE ZETA CATALYTIC SUBUNIT"/>
    <property type="match status" value="1"/>
</dbReference>
<evidence type="ECO:0000256" key="13">
    <source>
        <dbReference type="ARBA" id="ARBA00023204"/>
    </source>
</evidence>
<evidence type="ECO:0000256" key="7">
    <source>
        <dbReference type="ARBA" id="ARBA00022723"/>
    </source>
</evidence>
<dbReference type="Gene3D" id="1.10.132.60">
    <property type="entry name" value="DNA polymerase family B, C-terminal domain"/>
    <property type="match status" value="1"/>
</dbReference>
<keyword evidence="7" id="KW-0479">Metal-binding</keyword>
<dbReference type="EC" id="2.7.7.7" evidence="3"/>
<comment type="cofactor">
    <cofactor evidence="1">
        <name>[4Fe-4S] cluster</name>
        <dbReference type="ChEBI" id="CHEBI:49883"/>
    </cofactor>
</comment>
<keyword evidence="8" id="KW-0227">DNA damage</keyword>
<reference evidence="17" key="1">
    <citation type="submission" date="2022-11" db="UniProtKB">
        <authorList>
            <consortium name="WormBaseParasite"/>
        </authorList>
    </citation>
    <scope>IDENTIFICATION</scope>
</reference>
<keyword evidence="12" id="KW-0411">Iron-sulfur</keyword>
<dbReference type="Gene3D" id="3.90.1600.10">
    <property type="entry name" value="Palm domain of DNA polymerase"/>
    <property type="match status" value="1"/>
</dbReference>
<dbReference type="Gene3D" id="1.10.287.690">
    <property type="entry name" value="Helix hairpin bin"/>
    <property type="match status" value="1"/>
</dbReference>
<dbReference type="InterPro" id="IPR017964">
    <property type="entry name" value="DNA-dir_DNA_pol_B_CS"/>
</dbReference>
<evidence type="ECO:0000256" key="11">
    <source>
        <dbReference type="ARBA" id="ARBA00023004"/>
    </source>
</evidence>
<dbReference type="InterPro" id="IPR006134">
    <property type="entry name" value="DNA-dir_DNA_pol_B_multi_dom"/>
</dbReference>
<dbReference type="InterPro" id="IPR023211">
    <property type="entry name" value="DNA_pol_palm_dom_sf"/>
</dbReference>
<keyword evidence="9" id="KW-0862">Zinc</keyword>
<evidence type="ECO:0000256" key="10">
    <source>
        <dbReference type="ARBA" id="ARBA00022932"/>
    </source>
</evidence>
<dbReference type="GO" id="GO:0051536">
    <property type="term" value="F:iron-sulfur cluster binding"/>
    <property type="evidence" value="ECO:0007669"/>
    <property type="project" value="UniProtKB-KW"/>
</dbReference>
<comment type="catalytic activity">
    <reaction evidence="14">
        <text>DNA(n) + a 2'-deoxyribonucleoside 5'-triphosphate = DNA(n+1) + diphosphate</text>
        <dbReference type="Rhea" id="RHEA:22508"/>
        <dbReference type="Rhea" id="RHEA-COMP:17339"/>
        <dbReference type="Rhea" id="RHEA-COMP:17340"/>
        <dbReference type="ChEBI" id="CHEBI:33019"/>
        <dbReference type="ChEBI" id="CHEBI:61560"/>
        <dbReference type="ChEBI" id="CHEBI:173112"/>
        <dbReference type="EC" id="2.7.7.7"/>
    </reaction>
</comment>
<dbReference type="AlphaFoldDB" id="A0A914YDQ6"/>
<name>A0A914YDQ6_9BILA</name>
<accession>A0A914YDQ6</accession>
<dbReference type="InterPro" id="IPR030559">
    <property type="entry name" value="PolZ_Rev3"/>
</dbReference>
<dbReference type="InterPro" id="IPR042087">
    <property type="entry name" value="DNA_pol_B_thumb"/>
</dbReference>
<keyword evidence="10" id="KW-0239">DNA-directed DNA polymerase</keyword>
<sequence>MLQELLETRVMVKTSMKKYKDEVLKRLLNARQLALKLIANVTYGYTAANYSGRMPCAELADAIVSKGREALERAIKMIEDDVNGEYQGSQVIYGDTDSLFILMPGLSKADAFRIGRKIADDVTAVNPYPMKLKFEKVMMPCCLLAKKRYVGMSYEAEEDEEGVFDAKGIETVRRDSCEFVANSMKIILLKIFERNYHGVMTFLRQTVNNIQNIPLHEFIISGDFRGGYAEGAVLPVKKIAEQLERISSFHIPTHGDRIEFIIAEPPPQEKAATVFSCVFRLDRFIEIPELRIHYDYYINRKLLPALARIFQLIPLRVYFFPNNPDSCVGCGFQGNLWCQVCIKEPQALQKLIATSIKCEQTFRNCSKLCRNCINLRPTYYMNIPCYNVDCNVWEQRYQIQRQKIEKKFMGHYYRKTIKHIKLPNIVE</sequence>
<dbReference type="GO" id="GO:0042276">
    <property type="term" value="P:error-prone translesion synthesis"/>
    <property type="evidence" value="ECO:0007669"/>
    <property type="project" value="TreeGrafter"/>
</dbReference>
<evidence type="ECO:0000256" key="5">
    <source>
        <dbReference type="ARBA" id="ARBA00022679"/>
    </source>
</evidence>
<dbReference type="GO" id="GO:0046872">
    <property type="term" value="F:metal ion binding"/>
    <property type="evidence" value="ECO:0007669"/>
    <property type="project" value="UniProtKB-KW"/>
</dbReference>